<keyword evidence="22" id="KW-0449">Lipoprotein</keyword>
<dbReference type="InterPro" id="IPR034016">
    <property type="entry name" value="M1_APN-typ"/>
</dbReference>
<dbReference type="Gene3D" id="2.60.40.1730">
    <property type="entry name" value="tricorn interacting facor f3 domain"/>
    <property type="match status" value="1"/>
</dbReference>
<dbReference type="FunFam" id="1.10.390.10:FF:000001">
    <property type="entry name" value="Aminopeptidase"/>
    <property type="match status" value="1"/>
</dbReference>
<dbReference type="FunFam" id="1.25.50.20:FF:000001">
    <property type="entry name" value="Aminopeptidase"/>
    <property type="match status" value="1"/>
</dbReference>
<evidence type="ECO:0000256" key="15">
    <source>
        <dbReference type="ARBA" id="ARBA00022833"/>
    </source>
</evidence>
<dbReference type="GO" id="GO:0070006">
    <property type="term" value="F:metalloaminopeptidase activity"/>
    <property type="evidence" value="ECO:0007669"/>
    <property type="project" value="TreeGrafter"/>
</dbReference>
<evidence type="ECO:0000256" key="6">
    <source>
        <dbReference type="ARBA" id="ARBA00015611"/>
    </source>
</evidence>
<evidence type="ECO:0000256" key="19">
    <source>
        <dbReference type="ARBA" id="ARBA00023136"/>
    </source>
</evidence>
<dbReference type="GO" id="GO:0005615">
    <property type="term" value="C:extracellular space"/>
    <property type="evidence" value="ECO:0007669"/>
    <property type="project" value="TreeGrafter"/>
</dbReference>
<dbReference type="Pfam" id="PF11838">
    <property type="entry name" value="ERAP1_C"/>
    <property type="match status" value="1"/>
</dbReference>
<keyword evidence="7" id="KW-0031">Aminopeptidase</keyword>
<evidence type="ECO:0000256" key="23">
    <source>
        <dbReference type="PIRSR" id="PIRSR634016-1"/>
    </source>
</evidence>
<reference evidence="30 31" key="1">
    <citation type="submission" date="2024-03" db="EMBL/GenBank/DDBJ databases">
        <title>Adaptation during the transition from Ophiocordyceps entomopathogen to insect associate is accompanied by gene loss and intensified selection.</title>
        <authorList>
            <person name="Ward C.M."/>
            <person name="Onetto C.A."/>
            <person name="Borneman A.R."/>
        </authorList>
    </citation>
    <scope>NUCLEOTIDE SEQUENCE [LARGE SCALE GENOMIC DNA]</scope>
    <source>
        <strain evidence="30">AWRI1</strain>
        <tissue evidence="30">Single Adult Female</tissue>
    </source>
</reference>
<dbReference type="Proteomes" id="UP001367676">
    <property type="component" value="Unassembled WGS sequence"/>
</dbReference>
<keyword evidence="14" id="KW-0378">Hydrolase</keyword>
<evidence type="ECO:0000256" key="17">
    <source>
        <dbReference type="ARBA" id="ARBA00022989"/>
    </source>
</evidence>
<feature type="binding site" evidence="24">
    <location>
        <position position="418"/>
    </location>
    <ligand>
        <name>Zn(2+)</name>
        <dbReference type="ChEBI" id="CHEBI:29105"/>
        <note>catalytic</note>
    </ligand>
</feature>
<keyword evidence="17 26" id="KW-1133">Transmembrane helix</keyword>
<dbReference type="GO" id="GO:0042277">
    <property type="term" value="F:peptide binding"/>
    <property type="evidence" value="ECO:0007669"/>
    <property type="project" value="TreeGrafter"/>
</dbReference>
<feature type="site" description="Transition state stabilizer" evidence="25">
    <location>
        <position position="481"/>
    </location>
</feature>
<feature type="active site" description="Proton acceptor" evidence="23">
    <location>
        <position position="396"/>
    </location>
</feature>
<feature type="binding site" evidence="24">
    <location>
        <position position="395"/>
    </location>
    <ligand>
        <name>Zn(2+)</name>
        <dbReference type="ChEBI" id="CHEBI:29105"/>
        <note>catalytic</note>
    </ligand>
</feature>
<keyword evidence="20" id="KW-1015">Disulfide bond</keyword>
<evidence type="ECO:0000256" key="12">
    <source>
        <dbReference type="ARBA" id="ARBA00022723"/>
    </source>
</evidence>
<dbReference type="Gene3D" id="2.60.40.1910">
    <property type="match status" value="1"/>
</dbReference>
<evidence type="ECO:0000256" key="1">
    <source>
        <dbReference type="ARBA" id="ARBA00000098"/>
    </source>
</evidence>
<comment type="similarity">
    <text evidence="4">Belongs to the peptidase M1 family.</text>
</comment>
<evidence type="ECO:0000259" key="28">
    <source>
        <dbReference type="Pfam" id="PF11838"/>
    </source>
</evidence>
<dbReference type="InterPro" id="IPR014782">
    <property type="entry name" value="Peptidase_M1_dom"/>
</dbReference>
<dbReference type="Gene3D" id="1.10.390.10">
    <property type="entry name" value="Neutral Protease Domain 2"/>
    <property type="match status" value="1"/>
</dbReference>
<keyword evidence="15 24" id="KW-0862">Zinc</keyword>
<name>A0AAN9TM47_9HEMI</name>
<dbReference type="InterPro" id="IPR050344">
    <property type="entry name" value="Peptidase_M1_aminopeptidases"/>
</dbReference>
<dbReference type="GO" id="GO:0098552">
    <property type="term" value="C:side of membrane"/>
    <property type="evidence" value="ECO:0007669"/>
    <property type="project" value="UniProtKB-KW"/>
</dbReference>
<dbReference type="Gene3D" id="3.15.10.30">
    <property type="entry name" value="Haemolymph juvenile hormone binding protein"/>
    <property type="match status" value="1"/>
</dbReference>
<dbReference type="FunFam" id="2.60.40.1730:FF:000012">
    <property type="entry name" value="Aminopeptidase N"/>
    <property type="match status" value="1"/>
</dbReference>
<evidence type="ECO:0000256" key="4">
    <source>
        <dbReference type="ARBA" id="ARBA00010136"/>
    </source>
</evidence>
<dbReference type="GO" id="GO:0016285">
    <property type="term" value="F:alanyl aminopeptidase activity"/>
    <property type="evidence" value="ECO:0007669"/>
    <property type="project" value="UniProtKB-EC"/>
</dbReference>
<keyword evidence="9" id="KW-0336">GPI-anchor</keyword>
<accession>A0AAN9TM47</accession>
<dbReference type="Pfam" id="PF06585">
    <property type="entry name" value="JHBP"/>
    <property type="match status" value="1"/>
</dbReference>
<dbReference type="InterPro" id="IPR024571">
    <property type="entry name" value="ERAP1-like_C_dom"/>
</dbReference>
<organism evidence="30 31">
    <name type="scientific">Parthenolecanium corni</name>
    <dbReference type="NCBI Taxonomy" id="536013"/>
    <lineage>
        <taxon>Eukaryota</taxon>
        <taxon>Metazoa</taxon>
        <taxon>Ecdysozoa</taxon>
        <taxon>Arthropoda</taxon>
        <taxon>Hexapoda</taxon>
        <taxon>Insecta</taxon>
        <taxon>Pterygota</taxon>
        <taxon>Neoptera</taxon>
        <taxon>Paraneoptera</taxon>
        <taxon>Hemiptera</taxon>
        <taxon>Sternorrhyncha</taxon>
        <taxon>Coccoidea</taxon>
        <taxon>Coccidae</taxon>
        <taxon>Parthenolecanium</taxon>
    </lineage>
</organism>
<dbReference type="PANTHER" id="PTHR11533">
    <property type="entry name" value="PROTEASE M1 ZINC METALLOPROTEASE"/>
    <property type="match status" value="1"/>
</dbReference>
<evidence type="ECO:0000256" key="13">
    <source>
        <dbReference type="ARBA" id="ARBA00022729"/>
    </source>
</evidence>
<feature type="transmembrane region" description="Helical" evidence="26">
    <location>
        <begin position="31"/>
        <end position="52"/>
    </location>
</feature>
<evidence type="ECO:0000256" key="3">
    <source>
        <dbReference type="ARBA" id="ARBA00004609"/>
    </source>
</evidence>
<dbReference type="PANTHER" id="PTHR11533:SF294">
    <property type="entry name" value="THYROTROPIN-RELEASING HORMONE-DEGRADING ECTOENZYME"/>
    <property type="match status" value="1"/>
</dbReference>
<keyword evidence="16" id="KW-0735">Signal-anchor</keyword>
<dbReference type="InterPro" id="IPR042097">
    <property type="entry name" value="Aminopeptidase_N-like_N_sf"/>
</dbReference>
<keyword evidence="13" id="KW-0732">Signal</keyword>
<evidence type="ECO:0000259" key="27">
    <source>
        <dbReference type="Pfam" id="PF01433"/>
    </source>
</evidence>
<keyword evidence="11 26" id="KW-0812">Transmembrane</keyword>
<evidence type="ECO:0000256" key="8">
    <source>
        <dbReference type="ARBA" id="ARBA00022475"/>
    </source>
</evidence>
<dbReference type="GO" id="GO:0008270">
    <property type="term" value="F:zinc ion binding"/>
    <property type="evidence" value="ECO:0007669"/>
    <property type="project" value="InterPro"/>
</dbReference>
<dbReference type="SUPFAM" id="SSF55486">
    <property type="entry name" value="Metalloproteases ('zincins'), catalytic domain"/>
    <property type="match status" value="1"/>
</dbReference>
<dbReference type="InterPro" id="IPR027268">
    <property type="entry name" value="Peptidase_M4/M1_CTD_sf"/>
</dbReference>
<evidence type="ECO:0000256" key="5">
    <source>
        <dbReference type="ARBA" id="ARBA00012564"/>
    </source>
</evidence>
<dbReference type="InterPro" id="IPR010562">
    <property type="entry name" value="Haemolymph_juvenile_hormone-bd"/>
</dbReference>
<dbReference type="SUPFAM" id="SSF63737">
    <property type="entry name" value="Leukotriene A4 hydrolase N-terminal domain"/>
    <property type="match status" value="1"/>
</dbReference>
<keyword evidence="18" id="KW-0482">Metalloprotease</keyword>
<dbReference type="AlphaFoldDB" id="A0AAN9TM47"/>
<comment type="catalytic activity">
    <reaction evidence="1">
        <text>Release of an N-terminal amino acid, Xaa-|-Yaa- from a peptide, amide or arylamide. Xaa is preferably Ala, but may be most amino acids including Pro (slow action). When a terminal hydrophobic residue is followed by a prolyl residue, the two may be released as an intact Xaa-Pro dipeptide.</text>
        <dbReference type="EC" id="3.4.11.2"/>
    </reaction>
</comment>
<dbReference type="Gene3D" id="1.25.50.20">
    <property type="match status" value="1"/>
</dbReference>
<dbReference type="Pfam" id="PF01433">
    <property type="entry name" value="Peptidase_M1"/>
    <property type="match status" value="1"/>
</dbReference>
<dbReference type="InterPro" id="IPR038606">
    <property type="entry name" value="To_sf"/>
</dbReference>
<dbReference type="GO" id="GO:0006508">
    <property type="term" value="P:proteolysis"/>
    <property type="evidence" value="ECO:0007669"/>
    <property type="project" value="UniProtKB-KW"/>
</dbReference>
<evidence type="ECO:0000313" key="30">
    <source>
        <dbReference type="EMBL" id="KAK7601689.1"/>
    </source>
</evidence>
<keyword evidence="31" id="KW-1185">Reference proteome</keyword>
<evidence type="ECO:0000256" key="18">
    <source>
        <dbReference type="ARBA" id="ARBA00023049"/>
    </source>
</evidence>
<feature type="domain" description="Aminopeptidase N-like N-terminal" evidence="29">
    <location>
        <begin position="93"/>
        <end position="293"/>
    </location>
</feature>
<evidence type="ECO:0000256" key="25">
    <source>
        <dbReference type="PIRSR" id="PIRSR634016-4"/>
    </source>
</evidence>
<evidence type="ECO:0000256" key="24">
    <source>
        <dbReference type="PIRSR" id="PIRSR634016-3"/>
    </source>
</evidence>
<evidence type="ECO:0000256" key="11">
    <source>
        <dbReference type="ARBA" id="ARBA00022692"/>
    </source>
</evidence>
<keyword evidence="19 26" id="KW-0472">Membrane</keyword>
<evidence type="ECO:0000259" key="29">
    <source>
        <dbReference type="Pfam" id="PF17900"/>
    </source>
</evidence>
<evidence type="ECO:0000256" key="14">
    <source>
        <dbReference type="ARBA" id="ARBA00022801"/>
    </source>
</evidence>
<evidence type="ECO:0000256" key="21">
    <source>
        <dbReference type="ARBA" id="ARBA00023180"/>
    </source>
</evidence>
<evidence type="ECO:0000256" key="22">
    <source>
        <dbReference type="ARBA" id="ARBA00023288"/>
    </source>
</evidence>
<comment type="caution">
    <text evidence="30">The sequence shown here is derived from an EMBL/GenBank/DDBJ whole genome shotgun (WGS) entry which is preliminary data.</text>
</comment>
<dbReference type="FunFam" id="2.60.40.1910:FF:000008">
    <property type="entry name" value="Aminopeptidase"/>
    <property type="match status" value="1"/>
</dbReference>
<evidence type="ECO:0000256" key="10">
    <source>
        <dbReference type="ARBA" id="ARBA00022670"/>
    </source>
</evidence>
<dbReference type="GO" id="GO:0043171">
    <property type="term" value="P:peptide catabolic process"/>
    <property type="evidence" value="ECO:0007669"/>
    <property type="project" value="TreeGrafter"/>
</dbReference>
<feature type="binding site" evidence="24">
    <location>
        <position position="399"/>
    </location>
    <ligand>
        <name>Zn(2+)</name>
        <dbReference type="ChEBI" id="CHEBI:29105"/>
        <note>catalytic</note>
    </ligand>
</feature>
<keyword evidence="12 24" id="KW-0479">Metal-binding</keyword>
<sequence length="1087" mass="126067">MTHIPEVLEVMEGGDNSASKKTKKVLRVPHVVAVFISIIFLLSLLISTFLFYKYVTRCEKSVQLEDLGNDVKTFEEYYSPKPKRYVRLPRSVVPDSYNLKIIPYIWEGNFTFDGEVSIIVNITERTNNITLHILNLNISETRLYKEPKENADQPYGSEDEVFLSKTSHNHEKQFYILHPKSTLEEGSQYRVFIRYVGSINDRLQGFYRSSYKEGNEKRWIAVTQFQATDARQAFPCFDEPAYKARFTLNIARFSNMSTLSNMPISEHGKRMDNLPIDFVIDIYKESVPMSTYLVAFAVTDFLKLSNQMFHVWARREALEQARYALHLGPQILNFYTRFFNVPFPLPKMDMIALPDFSSGAMENWGLITYRETTMLYKENVSTRFNKESVATIVSHELAHQWFGNLVTPEWWSDLWLNEGFATYMEYLGTDAVEPTWNTVDQFVIDELESVLKLDALVSSHPISVEVSDPNEINEIFDGISYSKGASIIRMMDHFLSREVFRQGLSNYLTKKAFKSATQDDLWEALTEEAHQVGVLSSNMNVKQIMDTWTLQTGFPLITVTRDYEERTAFVSQNRFFINPENHTTEDSSLWWVPLTYTTRIQSNFQNTKPTHWLMGERRLNISMPLASPHEWVIFNIKQTGYYRVNYDERNWNMLIQTLKDPNQYQRIDAVNRAQLINDAMTLAHSGYLPYSVALNISSYLHFELEYIPWMAGFSAFEYLNDMLRKTGSYDLFKLYLSYLMKNLYESTGFNEKQTDEQLEVYKRVEVLSHACRLGFEDCIKKAVTQYHKWRLSAQPDQNNMISPNLKGTVYCTAIRVGGQKEWDFAWQRYLSSNVGSEKDILLGALGCSRETWILARYLEWSLNETSGIRKQDVVRVFSAVSRNVIGQPLAWAMLREQWDRVVKYLGSSLFGLSNIVKSVLDTANTEHEINEIIEFAVKHRKDTGLANRAIRQSLEKARSNLVWMKRNHKTIVSWLQDAVSHFETSIFEDTLSDPAKGVFEIQYVTPATTFKGQYSLTGKLFNSQINGKGRSEVSMIDLYHALKIKGEVKDNLNGNKYLHVNSVTIHLKPQKMKLRFDDLFKDNKQLG</sequence>
<dbReference type="GO" id="GO:0005886">
    <property type="term" value="C:plasma membrane"/>
    <property type="evidence" value="ECO:0007669"/>
    <property type="project" value="UniProtKB-SubCell"/>
</dbReference>
<comment type="subcellular location">
    <subcellularLocation>
        <location evidence="3">Cell membrane</location>
        <topology evidence="3">Lipid-anchor</topology>
        <topology evidence="3">GPI-anchor</topology>
    </subcellularLocation>
    <subcellularLocation>
        <location evidence="2">Membrane</location>
        <topology evidence="2">Single-pass type II membrane protein</topology>
    </subcellularLocation>
</comment>
<dbReference type="Pfam" id="PF17900">
    <property type="entry name" value="Peptidase_M1_N"/>
    <property type="match status" value="1"/>
</dbReference>
<evidence type="ECO:0000256" key="7">
    <source>
        <dbReference type="ARBA" id="ARBA00022438"/>
    </source>
</evidence>
<proteinExistence type="inferred from homology"/>
<dbReference type="InterPro" id="IPR045357">
    <property type="entry name" value="Aminopeptidase_N-like_N"/>
</dbReference>
<evidence type="ECO:0000256" key="26">
    <source>
        <dbReference type="SAM" id="Phobius"/>
    </source>
</evidence>
<dbReference type="PRINTS" id="PR00756">
    <property type="entry name" value="ALADIPTASE"/>
</dbReference>
<dbReference type="EC" id="3.4.11.2" evidence="5"/>
<evidence type="ECO:0000256" key="9">
    <source>
        <dbReference type="ARBA" id="ARBA00022622"/>
    </source>
</evidence>
<keyword evidence="8" id="KW-1003">Cell membrane</keyword>
<evidence type="ECO:0000313" key="31">
    <source>
        <dbReference type="Proteomes" id="UP001367676"/>
    </source>
</evidence>
<dbReference type="EMBL" id="JBBCAQ010000010">
    <property type="protein sequence ID" value="KAK7601689.1"/>
    <property type="molecule type" value="Genomic_DNA"/>
</dbReference>
<dbReference type="CDD" id="cd09601">
    <property type="entry name" value="M1_APN-Q_like"/>
    <property type="match status" value="1"/>
</dbReference>
<keyword evidence="10" id="KW-0645">Protease</keyword>
<comment type="cofactor">
    <cofactor evidence="24">
        <name>Zn(2+)</name>
        <dbReference type="ChEBI" id="CHEBI:29105"/>
    </cofactor>
    <text evidence="24">Binds 1 zinc ion per subunit.</text>
</comment>
<gene>
    <name evidence="30" type="ORF">V9T40_009130</name>
</gene>
<protein>
    <recommendedName>
        <fullName evidence="6">Aminopeptidase N</fullName>
        <ecNumber evidence="5">3.4.11.2</ecNumber>
    </recommendedName>
</protein>
<dbReference type="InterPro" id="IPR001930">
    <property type="entry name" value="Peptidase_M1"/>
</dbReference>
<keyword evidence="21" id="KW-0325">Glycoprotein</keyword>
<evidence type="ECO:0000256" key="16">
    <source>
        <dbReference type="ARBA" id="ARBA00022968"/>
    </source>
</evidence>
<evidence type="ECO:0000256" key="2">
    <source>
        <dbReference type="ARBA" id="ARBA00004606"/>
    </source>
</evidence>
<feature type="domain" description="ERAP1-like C-terminal" evidence="28">
    <location>
        <begin position="631"/>
        <end position="958"/>
    </location>
</feature>
<feature type="domain" description="Peptidase M1 membrane alanine aminopeptidase" evidence="27">
    <location>
        <begin position="323"/>
        <end position="548"/>
    </location>
</feature>
<evidence type="ECO:0000256" key="20">
    <source>
        <dbReference type="ARBA" id="ARBA00023157"/>
    </source>
</evidence>
<dbReference type="GO" id="GO:0005737">
    <property type="term" value="C:cytoplasm"/>
    <property type="evidence" value="ECO:0007669"/>
    <property type="project" value="TreeGrafter"/>
</dbReference>